<evidence type="ECO:0000259" key="8">
    <source>
        <dbReference type="Pfam" id="PF03710"/>
    </source>
</evidence>
<gene>
    <name evidence="7 10" type="primary">glnE</name>
    <name evidence="10" type="ORF">LVJ82_12345</name>
</gene>
<keyword evidence="2 7" id="KW-0548">Nucleotidyltransferase</keyword>
<feature type="region of interest" description="Adenylyl removase" evidence="7">
    <location>
        <begin position="1"/>
        <end position="411"/>
    </location>
</feature>
<sequence length="895" mass="101771">MTLDYLQQARPYSVYLQRQLDSQRLNLDLLQTWLSRPLSAEDFAAFAPWQEMIVARDEDSMSRQLRILRRHVMCQIMVRDLCHLAPLSEVTTSITLFADFAVNTALAYAEHHYEHMYGKPIGGFTGNEQHLTVVGMGKMGGYELNVSSDIDLIFVFPEAGDTDGKRSKSNVEFFTKVGQKIISLVGDITAEGQVFRVDMRLRPDGDAGALVLSESALERYLITQGREWERYAWIKGRVISPGQNDIASLVRPFVYRKYLDFDAYEGMRSLHSQIRQEVSKKGMQDNIKLGAGGIREVEFIAQVFQLIRGGQLRQLQRKDTQGTLGLLVELRILEAKTSEQLLAAYRFLRDTEHRLQYWDDQQTQTLPDSPEHQLVLAQSMGFDDYAGFQAVLQQHRDFVNQVFSQVLGDTPSNPDAEIATEYHSMWQDDANDEVMAERLQAHGFAAEPIIDRLNAIRQSSRYRHLSNTAHTRLNKLMPYLFAAAAETDDATKTVIRLIDFIDTIIRRSSYLALLHEKPEALKRLAHIIGNSQWLASYLSRHPILLDDLLGSQLQVKEFDWQASCKQLNANMIACHGDVEAQMDALRHYQHSQVFRLAVQDLDGLWTVEAISDELSALADCVLNTTLLQLWSGLKNTHTEVPQIGIIGYGKLGGKELGYASDLDIVFIYNDSHPDAAANYSRLIRRLTTWLSATTAAGGLYDVDLRLRPDGDAGQACVSVEAFRKYQLEKAWTWEHQSLTRARFVCGATEVATGFEEVRHTILTQQRDPLALQTEIIAMREKMLPTHPPREDSVKYARGGIVDVEFIVQYLILAHSHIFPQLTQNYGNIALLGIAADLGLIDLNLARNSQEAYRYYRKVQHLSNLKDNAKVEVNSTLLKHYEYVQQLWQCCFNSYR</sequence>
<dbReference type="CDD" id="cd05401">
    <property type="entry name" value="NT_GlnE_GlnD_like"/>
    <property type="match status" value="2"/>
</dbReference>
<dbReference type="Proteomes" id="UP000832011">
    <property type="component" value="Chromosome"/>
</dbReference>
<dbReference type="Gene3D" id="3.30.460.10">
    <property type="entry name" value="Beta Polymerase, domain 2"/>
    <property type="match status" value="2"/>
</dbReference>
<dbReference type="EC" id="2.7.7.89" evidence="7"/>
<evidence type="ECO:0000313" key="11">
    <source>
        <dbReference type="Proteomes" id="UP000832011"/>
    </source>
</evidence>
<proteinExistence type="inferred from homology"/>
<dbReference type="PANTHER" id="PTHR30621">
    <property type="entry name" value="GLUTAMINE SYNTHETASE ADENYLYLTRANSFERASE"/>
    <property type="match status" value="1"/>
</dbReference>
<evidence type="ECO:0000259" key="9">
    <source>
        <dbReference type="Pfam" id="PF08335"/>
    </source>
</evidence>
<evidence type="ECO:0000313" key="10">
    <source>
        <dbReference type="EMBL" id="UOO88268.1"/>
    </source>
</evidence>
<feature type="domain" description="Glutamate-ammonia ligase adenylyltransferase repeated" evidence="8">
    <location>
        <begin position="522"/>
        <end position="756"/>
    </location>
</feature>
<feature type="region of interest" description="Adenylyl transferase" evidence="7">
    <location>
        <begin position="419"/>
        <end position="895"/>
    </location>
</feature>
<evidence type="ECO:0000256" key="6">
    <source>
        <dbReference type="ARBA" id="ARBA00023268"/>
    </source>
</evidence>
<dbReference type="Pfam" id="PF03710">
    <property type="entry name" value="GlnE"/>
    <property type="match status" value="2"/>
</dbReference>
<dbReference type="InterPro" id="IPR023057">
    <property type="entry name" value="GlnE"/>
</dbReference>
<comment type="catalytic activity">
    <reaction evidence="7">
        <text>[glutamine synthetase]-O(4)-(5'-adenylyl)-L-tyrosine + phosphate = [glutamine synthetase]-L-tyrosine + ADP</text>
        <dbReference type="Rhea" id="RHEA:43716"/>
        <dbReference type="Rhea" id="RHEA-COMP:10660"/>
        <dbReference type="Rhea" id="RHEA-COMP:10661"/>
        <dbReference type="ChEBI" id="CHEBI:43474"/>
        <dbReference type="ChEBI" id="CHEBI:46858"/>
        <dbReference type="ChEBI" id="CHEBI:83624"/>
        <dbReference type="ChEBI" id="CHEBI:456216"/>
        <dbReference type="EC" id="2.7.7.89"/>
    </reaction>
</comment>
<evidence type="ECO:0000256" key="4">
    <source>
        <dbReference type="ARBA" id="ARBA00022840"/>
    </source>
</evidence>
<evidence type="ECO:0000256" key="5">
    <source>
        <dbReference type="ARBA" id="ARBA00022842"/>
    </source>
</evidence>
<dbReference type="GO" id="GO:0047388">
    <property type="term" value="F:[glutamine synthetase]-adenylyl-L-tyrosine phosphorylase activity"/>
    <property type="evidence" value="ECO:0007669"/>
    <property type="project" value="UniProtKB-EC"/>
</dbReference>
<comment type="function">
    <text evidence="7">Involved in the regulation of glutamine synthetase GlnA, a key enzyme in the process to assimilate ammonia. When cellular nitrogen levels are high, the C-terminal adenylyl transferase (AT) inactivates GlnA by covalent transfer of an adenylyl group from ATP to specific tyrosine residue of GlnA, thus reducing its activity. Conversely, when nitrogen levels are low, the N-terminal adenylyl removase (AR) activates GlnA by removing the adenylyl group by phosphorolysis, increasing its activity. The regulatory region of GlnE binds the signal transduction protein PII (GlnB) which indicates the nitrogen status of the cell.</text>
</comment>
<organism evidence="10 11">
    <name type="scientific">Vitreoscilla massiliensis</name>
    <dbReference type="NCBI Taxonomy" id="1689272"/>
    <lineage>
        <taxon>Bacteria</taxon>
        <taxon>Pseudomonadati</taxon>
        <taxon>Pseudomonadota</taxon>
        <taxon>Betaproteobacteria</taxon>
        <taxon>Neisseriales</taxon>
        <taxon>Neisseriaceae</taxon>
        <taxon>Vitreoscilla</taxon>
    </lineage>
</organism>
<evidence type="ECO:0000256" key="1">
    <source>
        <dbReference type="ARBA" id="ARBA00022679"/>
    </source>
</evidence>
<keyword evidence="5 7" id="KW-0460">Magnesium</keyword>
<keyword evidence="1 7" id="KW-0808">Transferase</keyword>
<keyword evidence="4 7" id="KW-0067">ATP-binding</keyword>
<reference evidence="10 11" key="1">
    <citation type="journal article" date="2022" name="Res Sq">
        <title>Evolution of multicellular longitudinally dividing oral cavity symbionts (Neisseriaceae).</title>
        <authorList>
            <person name="Nyongesa S."/>
            <person name="Weber P."/>
            <person name="Bernet E."/>
            <person name="Pullido F."/>
            <person name="Nieckarz M."/>
            <person name="Delaby M."/>
            <person name="Nieves C."/>
            <person name="Viehboeck T."/>
            <person name="Krause N."/>
            <person name="Rivera-Millot A."/>
            <person name="Nakamura A."/>
            <person name="Vischer N."/>
            <person name="VanNieuwenhze M."/>
            <person name="Brun Y."/>
            <person name="Cava F."/>
            <person name="Bulgheresi S."/>
            <person name="Veyrier F."/>
        </authorList>
    </citation>
    <scope>NUCLEOTIDE SEQUENCE [LARGE SCALE GENOMIC DNA]</scope>
    <source>
        <strain evidence="10 11">SN4</strain>
    </source>
</reference>
<evidence type="ECO:0000256" key="7">
    <source>
        <dbReference type="HAMAP-Rule" id="MF_00802"/>
    </source>
</evidence>
<dbReference type="GO" id="GO:0016874">
    <property type="term" value="F:ligase activity"/>
    <property type="evidence" value="ECO:0007669"/>
    <property type="project" value="UniProtKB-KW"/>
</dbReference>
<dbReference type="EC" id="2.7.7.42" evidence="7"/>
<dbReference type="Gene3D" id="1.20.120.1510">
    <property type="match status" value="1"/>
</dbReference>
<dbReference type="RefSeq" id="WP_058356782.1">
    <property type="nucleotide sequence ID" value="NZ_CABKVG010000009.1"/>
</dbReference>
<accession>A0ABY4DXK9</accession>
<keyword evidence="11" id="KW-1185">Reference proteome</keyword>
<dbReference type="PANTHER" id="PTHR30621:SF0">
    <property type="entry name" value="BIFUNCTIONAL GLUTAMINE SYNTHETASE ADENYLYLTRANSFERASE_ADENYLYL-REMOVING ENZYME"/>
    <property type="match status" value="1"/>
</dbReference>
<comment type="similarity">
    <text evidence="7">Belongs to the GlnE family.</text>
</comment>
<keyword evidence="10" id="KW-0436">Ligase</keyword>
<dbReference type="InterPro" id="IPR043519">
    <property type="entry name" value="NT_sf"/>
</dbReference>
<dbReference type="SUPFAM" id="SSF81301">
    <property type="entry name" value="Nucleotidyltransferase"/>
    <property type="match status" value="2"/>
</dbReference>
<feature type="domain" description="Glutamate-ammonia ligase adenylyltransferase repeated" evidence="8">
    <location>
        <begin position="13"/>
        <end position="244"/>
    </location>
</feature>
<dbReference type="InterPro" id="IPR005190">
    <property type="entry name" value="GlnE_rpt_dom"/>
</dbReference>
<dbReference type="Gene3D" id="1.20.120.330">
    <property type="entry name" value="Nucleotidyltransferases domain 2"/>
    <property type="match status" value="2"/>
</dbReference>
<dbReference type="Pfam" id="PF08335">
    <property type="entry name" value="GlnD_UR_UTase"/>
    <property type="match status" value="1"/>
</dbReference>
<dbReference type="NCBIfam" id="NF008292">
    <property type="entry name" value="PRK11072.1"/>
    <property type="match status" value="1"/>
</dbReference>
<feature type="domain" description="PII-uridylyltransferase/Glutamine-synthetase adenylyltransferase" evidence="9">
    <location>
        <begin position="269"/>
        <end position="406"/>
    </location>
</feature>
<dbReference type="GO" id="GO:0008882">
    <property type="term" value="F:[glutamate-ammonia-ligase] adenylyltransferase activity"/>
    <property type="evidence" value="ECO:0007669"/>
    <property type="project" value="UniProtKB-EC"/>
</dbReference>
<dbReference type="SUPFAM" id="SSF81593">
    <property type="entry name" value="Nucleotidyltransferase substrate binding subunit/domain"/>
    <property type="match status" value="2"/>
</dbReference>
<comment type="catalytic activity">
    <reaction evidence="7">
        <text>[glutamine synthetase]-L-tyrosine + ATP = [glutamine synthetase]-O(4)-(5'-adenylyl)-L-tyrosine + diphosphate</text>
        <dbReference type="Rhea" id="RHEA:18589"/>
        <dbReference type="Rhea" id="RHEA-COMP:10660"/>
        <dbReference type="Rhea" id="RHEA-COMP:10661"/>
        <dbReference type="ChEBI" id="CHEBI:30616"/>
        <dbReference type="ChEBI" id="CHEBI:33019"/>
        <dbReference type="ChEBI" id="CHEBI:46858"/>
        <dbReference type="ChEBI" id="CHEBI:83624"/>
        <dbReference type="EC" id="2.7.7.42"/>
    </reaction>
</comment>
<keyword evidence="3 7" id="KW-0547">Nucleotide-binding</keyword>
<name>A0ABY4DXK9_9NEIS</name>
<dbReference type="EMBL" id="CP091511">
    <property type="protein sequence ID" value="UOO88268.1"/>
    <property type="molecule type" value="Genomic_DNA"/>
</dbReference>
<comment type="cofactor">
    <cofactor evidence="7">
        <name>Mg(2+)</name>
        <dbReference type="ChEBI" id="CHEBI:18420"/>
    </cofactor>
</comment>
<dbReference type="InterPro" id="IPR013546">
    <property type="entry name" value="PII_UdlTrfase/GS_AdlTrfase"/>
</dbReference>
<protein>
    <recommendedName>
        <fullName evidence="7">Bifunctional glutamine synthetase adenylyltransferase/adenylyl-removing enzyme</fullName>
    </recommendedName>
    <alternativeName>
        <fullName evidence="7">ATP:glutamine synthetase adenylyltransferase</fullName>
    </alternativeName>
    <alternativeName>
        <fullName evidence="7">ATase</fullName>
    </alternativeName>
    <domain>
        <recommendedName>
            <fullName evidence="7">Glutamine synthetase adenylyl-L-tyrosine phosphorylase</fullName>
            <ecNumber evidence="7">2.7.7.89</ecNumber>
        </recommendedName>
        <alternativeName>
            <fullName evidence="7">Adenylyl removase</fullName>
            <shortName evidence="7">AR</shortName>
            <shortName evidence="7">AT-N</shortName>
        </alternativeName>
    </domain>
    <domain>
        <recommendedName>
            <fullName evidence="7">Glutamine synthetase adenylyl transferase</fullName>
            <ecNumber evidence="7">2.7.7.42</ecNumber>
        </recommendedName>
        <alternativeName>
            <fullName evidence="7">Adenylyl transferase</fullName>
            <shortName evidence="7">AT</shortName>
            <shortName evidence="7">AT-C</shortName>
        </alternativeName>
    </domain>
</protein>
<dbReference type="HAMAP" id="MF_00802">
    <property type="entry name" value="GlnE"/>
    <property type="match status" value="1"/>
</dbReference>
<evidence type="ECO:0000256" key="2">
    <source>
        <dbReference type="ARBA" id="ARBA00022695"/>
    </source>
</evidence>
<keyword evidence="6 7" id="KW-0511">Multifunctional enzyme</keyword>
<evidence type="ECO:0000256" key="3">
    <source>
        <dbReference type="ARBA" id="ARBA00022741"/>
    </source>
</evidence>